<protein>
    <submittedName>
        <fullName evidence="3">Uncharacterized protein</fullName>
    </submittedName>
</protein>
<dbReference type="EMBL" id="JAMGBE010000002">
    <property type="protein sequence ID" value="MCL6729587.1"/>
    <property type="molecule type" value="Genomic_DNA"/>
</dbReference>
<comment type="caution">
    <text evidence="3">The sequence shown here is derived from an EMBL/GenBank/DDBJ whole genome shotgun (WGS) entry which is preliminary data.</text>
</comment>
<keyword evidence="2" id="KW-0812">Transmembrane</keyword>
<keyword evidence="2" id="KW-0472">Membrane</keyword>
<organism evidence="3 4">
    <name type="scientific">Sphingomonas hankyongi</name>
    <dbReference type="NCBI Taxonomy" id="2908209"/>
    <lineage>
        <taxon>Bacteria</taxon>
        <taxon>Pseudomonadati</taxon>
        <taxon>Pseudomonadota</taxon>
        <taxon>Alphaproteobacteria</taxon>
        <taxon>Sphingomonadales</taxon>
        <taxon>Sphingomonadaceae</taxon>
        <taxon>Sphingomonas</taxon>
    </lineage>
</organism>
<evidence type="ECO:0000256" key="2">
    <source>
        <dbReference type="SAM" id="Phobius"/>
    </source>
</evidence>
<keyword evidence="2" id="KW-1133">Transmembrane helix</keyword>
<dbReference type="Proteomes" id="UP001165342">
    <property type="component" value="Unassembled WGS sequence"/>
</dbReference>
<gene>
    <name evidence="3" type="ORF">LZ538_05880</name>
</gene>
<name>A0ABT0S153_9SPHN</name>
<keyword evidence="4" id="KW-1185">Reference proteome</keyword>
<evidence type="ECO:0000313" key="4">
    <source>
        <dbReference type="Proteomes" id="UP001165342"/>
    </source>
</evidence>
<feature type="region of interest" description="Disordered" evidence="1">
    <location>
        <begin position="88"/>
        <end position="112"/>
    </location>
</feature>
<accession>A0ABT0S153</accession>
<sequence>MLRKIGRLFVIKTRLEAWLVTYAIAVGAVERGRHYLDIYPGWPGWMLAVACTGVVFLAGAKLLDSVKPAADPAVAAGPYRAPIQRRQSIGRSLPTRQQTRRGSASRILHHID</sequence>
<feature type="compositionally biased region" description="Polar residues" evidence="1">
    <location>
        <begin position="88"/>
        <end position="102"/>
    </location>
</feature>
<reference evidence="3" key="1">
    <citation type="submission" date="2022-05" db="EMBL/GenBank/DDBJ databases">
        <authorList>
            <person name="Jo J.-H."/>
            <person name="Im W.-T."/>
        </authorList>
    </citation>
    <scope>NUCLEOTIDE SEQUENCE</scope>
    <source>
        <strain evidence="3">SE220</strain>
    </source>
</reference>
<proteinExistence type="predicted"/>
<evidence type="ECO:0000313" key="3">
    <source>
        <dbReference type="EMBL" id="MCL6729587.1"/>
    </source>
</evidence>
<feature type="transmembrane region" description="Helical" evidence="2">
    <location>
        <begin position="42"/>
        <end position="60"/>
    </location>
</feature>
<evidence type="ECO:0000256" key="1">
    <source>
        <dbReference type="SAM" id="MobiDB-lite"/>
    </source>
</evidence>